<reference evidence="1 2" key="1">
    <citation type="submission" date="2020-10" db="EMBL/GenBank/DDBJ databases">
        <title>Sequencing the genomes of 1000 actinobacteria strains.</title>
        <authorList>
            <person name="Klenk H.-P."/>
        </authorList>
    </citation>
    <scope>NUCLEOTIDE SEQUENCE [LARGE SCALE GENOMIC DNA]</scope>
    <source>
        <strain evidence="1 2">DSM 43748</strain>
    </source>
</reference>
<dbReference type="EMBL" id="JADBEF010000002">
    <property type="protein sequence ID" value="MBE1566552.1"/>
    <property type="molecule type" value="Genomic_DNA"/>
</dbReference>
<gene>
    <name evidence="1" type="ORF">H4W81_009424</name>
</gene>
<evidence type="ECO:0000313" key="2">
    <source>
        <dbReference type="Proteomes" id="UP000661607"/>
    </source>
</evidence>
<organism evidence="1 2">
    <name type="scientific">Nonomuraea africana</name>
    <dbReference type="NCBI Taxonomy" id="46171"/>
    <lineage>
        <taxon>Bacteria</taxon>
        <taxon>Bacillati</taxon>
        <taxon>Actinomycetota</taxon>
        <taxon>Actinomycetes</taxon>
        <taxon>Streptosporangiales</taxon>
        <taxon>Streptosporangiaceae</taxon>
        <taxon>Nonomuraea</taxon>
    </lineage>
</organism>
<evidence type="ECO:0000313" key="1">
    <source>
        <dbReference type="EMBL" id="MBE1566552.1"/>
    </source>
</evidence>
<dbReference type="RefSeq" id="WP_192781553.1">
    <property type="nucleotide sequence ID" value="NZ_BAAASY010000032.1"/>
</dbReference>
<keyword evidence="2" id="KW-1185">Reference proteome</keyword>
<sequence>MPNWYSQHRFNQIPPTGLVLPSSGAEPAAPVTFELWGDTASGRAKWRTSGGSWTAFDDVADGAVTNAKIAAGAGISLSKLATDPLSRSNHTGTQPASTISDFQAQVRANRLDQFATPGADLNAGGYRWINVGAPQGPNDAARLADVQAAAAGISVKPAVRAGTLANVTLTGLQTIDGVTLQAGDRVLVKAQTNAADNGLYTAAAGAWARTTDQLAPNTFVFVSEGTTLAETGWAISTNGAITPGTTPISWAQFAGGGGGGAGAGLAQNGANLDVVAADTSITVNPDSITVGLVPIAKGGTGATTAAAARAALGVGGSFAAALPALTPGVWANVVHGLGTEDVTEPSFRDATTKEHVRLDSKTIDANTIAVRADIAVAAGAVRMVVTS</sequence>
<name>A0ABR9KX02_9ACTN</name>
<dbReference type="Proteomes" id="UP000661607">
    <property type="component" value="Unassembled WGS sequence"/>
</dbReference>
<proteinExistence type="predicted"/>
<evidence type="ECO:0008006" key="3">
    <source>
        <dbReference type="Google" id="ProtNLM"/>
    </source>
</evidence>
<accession>A0ABR9KX02</accession>
<protein>
    <recommendedName>
        <fullName evidence="3">Minor tail protein</fullName>
    </recommendedName>
</protein>
<comment type="caution">
    <text evidence="1">The sequence shown here is derived from an EMBL/GenBank/DDBJ whole genome shotgun (WGS) entry which is preliminary data.</text>
</comment>